<dbReference type="RefSeq" id="WP_006348083.1">
    <property type="nucleotide sequence ID" value="NZ_CP029159.1"/>
</dbReference>
<keyword evidence="2" id="KW-1185">Reference proteome</keyword>
<protein>
    <submittedName>
        <fullName evidence="1">N-acetyltransferase</fullName>
    </submittedName>
</protein>
<dbReference type="Gene3D" id="3.40.630.90">
    <property type="match status" value="1"/>
</dbReference>
<gene>
    <name evidence="1" type="ORF">STSU_017870</name>
</gene>
<sequence length="286" mass="30555">MSTALPELPIRRLTRDDLAACADLSEDRGWSREESTWGLLLAAGTAMGIDDPEGKGLAACCVLTPYGSDLAAVGKLLVARRYGHQGMGRRLMDRVMEAAGRTPLVLYATPYGQPLYQKLGFTDVGHVERVRGRLSPSAAGSVTDVKTRRATAEDIPSIVKLDAECFGLDRTSVITRLPGLTERLWVAEDSRGLTGFAAVWDSSEQHKIGPLTAKDSGTARALLVAAAGSAGGPVRTDIDGRHRDLLDWAVGHGMEPVGSTVLMTYGIDRLPGDWRRSFAPLSVATG</sequence>
<dbReference type="GO" id="GO:0016747">
    <property type="term" value="F:acyltransferase activity, transferring groups other than amino-acyl groups"/>
    <property type="evidence" value="ECO:0007669"/>
    <property type="project" value="InterPro"/>
</dbReference>
<evidence type="ECO:0000313" key="2">
    <source>
        <dbReference type="Proteomes" id="UP000005940"/>
    </source>
</evidence>
<accession>I2N1Z6</accession>
<reference evidence="1 2" key="1">
    <citation type="journal article" date="2012" name="J. Bacteriol.">
        <title>Draft genome of Streptomyces tsukubaensis NRRL 18488, the producer of the clinically important immunosuppressant tacrolimus (FK506).</title>
        <authorList>
            <person name="Barreiro C."/>
            <person name="Prieto C."/>
            <person name="Sola-Landa A."/>
            <person name="Solera E."/>
            <person name="Martinez-Castro M."/>
            <person name="Perez-Redondo R."/>
            <person name="Garcia-Estrada C."/>
            <person name="Aparicio J.F."/>
            <person name="Fernandez-Martinez L.T."/>
            <person name="Santos-Aberturas J."/>
            <person name="Salehi-Najafabadi Z."/>
            <person name="Rodriguez-Garcia A."/>
            <person name="Tauch A."/>
            <person name="Martin J.F."/>
        </authorList>
    </citation>
    <scope>NUCLEOTIDE SEQUENCE [LARGE SCALE GENOMIC DNA]</scope>
    <source>
        <strain evidence="2">DSM 42081 / NBRC 108919 / NRRL 18488 / 9993</strain>
    </source>
</reference>
<dbReference type="Pfam" id="PF13508">
    <property type="entry name" value="Acetyltransf_7"/>
    <property type="match status" value="1"/>
</dbReference>
<name>I2N1Z6_STRT9</name>
<dbReference type="InterPro" id="IPR016181">
    <property type="entry name" value="Acyl_CoA_acyltransferase"/>
</dbReference>
<dbReference type="InterPro" id="IPR000182">
    <property type="entry name" value="GNAT_dom"/>
</dbReference>
<dbReference type="Proteomes" id="UP000005940">
    <property type="component" value="Chromosome"/>
</dbReference>
<dbReference type="EMBL" id="CP029159">
    <property type="protein sequence ID" value="QKM68767.1"/>
    <property type="molecule type" value="Genomic_DNA"/>
</dbReference>
<organism evidence="1 2">
    <name type="scientific">Streptomyces tsukubensis (strain DSM 42081 / NBRC 108919 / NRRL 18488 / 9993)</name>
    <dbReference type="NCBI Taxonomy" id="1114943"/>
    <lineage>
        <taxon>Bacteria</taxon>
        <taxon>Bacillati</taxon>
        <taxon>Actinomycetota</taxon>
        <taxon>Actinomycetes</taxon>
        <taxon>Kitasatosporales</taxon>
        <taxon>Streptomycetaceae</taxon>
        <taxon>Streptomyces</taxon>
    </lineage>
</organism>
<dbReference type="PROSITE" id="PS51186">
    <property type="entry name" value="GNAT"/>
    <property type="match status" value="1"/>
</dbReference>
<dbReference type="PANTHER" id="PTHR47237">
    <property type="entry name" value="SLL0310 PROTEIN"/>
    <property type="match status" value="1"/>
</dbReference>
<dbReference type="SUPFAM" id="SSF55729">
    <property type="entry name" value="Acyl-CoA N-acyltransferases (Nat)"/>
    <property type="match status" value="1"/>
</dbReference>
<dbReference type="Pfam" id="PF18014">
    <property type="entry name" value="Acetyltransf_18"/>
    <property type="match status" value="1"/>
</dbReference>
<dbReference type="AlphaFoldDB" id="I2N1Z6"/>
<dbReference type="Gene3D" id="3.40.630.30">
    <property type="match status" value="1"/>
</dbReference>
<dbReference type="InterPro" id="IPR041496">
    <property type="entry name" value="YitH/HolE_GNAT"/>
</dbReference>
<evidence type="ECO:0000313" key="1">
    <source>
        <dbReference type="EMBL" id="QKM68767.1"/>
    </source>
</evidence>
<dbReference type="PANTHER" id="PTHR47237:SF2">
    <property type="entry name" value="BLL4206 PROTEIN"/>
    <property type="match status" value="1"/>
</dbReference>
<dbReference type="InterPro" id="IPR052729">
    <property type="entry name" value="Acyl/Acetyltrans_Enzymes"/>
</dbReference>
<proteinExistence type="predicted"/>